<sequence length="55" mass="6211">MEKRVIRGDDEEGLRKLFDSVFDSDNEVSDLCFSDSDSEEPQTLFQSDSSSESSD</sequence>
<proteinExistence type="predicted"/>
<dbReference type="EMBL" id="BGPR01023568">
    <property type="protein sequence ID" value="GBN90838.1"/>
    <property type="molecule type" value="Genomic_DNA"/>
</dbReference>
<dbReference type="EMBL" id="BGPR01022994">
    <property type="protein sequence ID" value="GBN89818.1"/>
    <property type="molecule type" value="Genomic_DNA"/>
</dbReference>
<evidence type="ECO:0000256" key="1">
    <source>
        <dbReference type="SAM" id="MobiDB-lite"/>
    </source>
</evidence>
<feature type="non-terminal residue" evidence="4">
    <location>
        <position position="55"/>
    </location>
</feature>
<evidence type="ECO:0000313" key="2">
    <source>
        <dbReference type="EMBL" id="GBN89816.1"/>
    </source>
</evidence>
<evidence type="ECO:0000313" key="3">
    <source>
        <dbReference type="EMBL" id="GBN89818.1"/>
    </source>
</evidence>
<evidence type="ECO:0000313" key="4">
    <source>
        <dbReference type="EMBL" id="GBN90838.1"/>
    </source>
</evidence>
<name>A0A4Y2SR60_ARAVE</name>
<gene>
    <name evidence="2" type="ORF">AVEN_166999_1</name>
    <name evidence="4" type="ORF">AVEN_169231_1</name>
    <name evidence="3" type="ORF">AVEN_221642_1</name>
    <name evidence="5" type="ORF">AVEN_256330_1</name>
</gene>
<evidence type="ECO:0000313" key="5">
    <source>
        <dbReference type="EMBL" id="GBN90852.1"/>
    </source>
</evidence>
<dbReference type="AlphaFoldDB" id="A0A4Y2SR60"/>
<evidence type="ECO:0000313" key="6">
    <source>
        <dbReference type="Proteomes" id="UP000499080"/>
    </source>
</evidence>
<dbReference type="EMBL" id="BGPR01023575">
    <property type="protein sequence ID" value="GBN90852.1"/>
    <property type="molecule type" value="Genomic_DNA"/>
</dbReference>
<keyword evidence="6" id="KW-1185">Reference proteome</keyword>
<accession>A0A4Y2SR60</accession>
<protein>
    <submittedName>
        <fullName evidence="4">Uncharacterized protein</fullName>
    </submittedName>
</protein>
<organism evidence="4 6">
    <name type="scientific">Araneus ventricosus</name>
    <name type="common">Orbweaver spider</name>
    <name type="synonym">Epeira ventricosa</name>
    <dbReference type="NCBI Taxonomy" id="182803"/>
    <lineage>
        <taxon>Eukaryota</taxon>
        <taxon>Metazoa</taxon>
        <taxon>Ecdysozoa</taxon>
        <taxon>Arthropoda</taxon>
        <taxon>Chelicerata</taxon>
        <taxon>Arachnida</taxon>
        <taxon>Araneae</taxon>
        <taxon>Araneomorphae</taxon>
        <taxon>Entelegynae</taxon>
        <taxon>Araneoidea</taxon>
        <taxon>Araneidae</taxon>
        <taxon>Araneus</taxon>
    </lineage>
</organism>
<dbReference type="Proteomes" id="UP000499080">
    <property type="component" value="Unassembled WGS sequence"/>
</dbReference>
<dbReference type="EMBL" id="BGPR01022993">
    <property type="protein sequence ID" value="GBN89816.1"/>
    <property type="molecule type" value="Genomic_DNA"/>
</dbReference>
<reference evidence="4 6" key="1">
    <citation type="journal article" date="2019" name="Sci. Rep.">
        <title>Orb-weaving spider Araneus ventricosus genome elucidates the spidroin gene catalogue.</title>
        <authorList>
            <person name="Kono N."/>
            <person name="Nakamura H."/>
            <person name="Ohtoshi R."/>
            <person name="Moran D.A.P."/>
            <person name="Shinohara A."/>
            <person name="Yoshida Y."/>
            <person name="Fujiwara M."/>
            <person name="Mori M."/>
            <person name="Tomita M."/>
            <person name="Arakawa K."/>
        </authorList>
    </citation>
    <scope>NUCLEOTIDE SEQUENCE [LARGE SCALE GENOMIC DNA]</scope>
</reference>
<comment type="caution">
    <text evidence="4">The sequence shown here is derived from an EMBL/GenBank/DDBJ whole genome shotgun (WGS) entry which is preliminary data.</text>
</comment>
<feature type="region of interest" description="Disordered" evidence="1">
    <location>
        <begin position="31"/>
        <end position="55"/>
    </location>
</feature>